<keyword evidence="4" id="KW-0472">Membrane</keyword>
<dbReference type="Proteomes" id="UP000192393">
    <property type="component" value="Unassembled WGS sequence"/>
</dbReference>
<dbReference type="Pfam" id="PF00149">
    <property type="entry name" value="Metallophos"/>
    <property type="match status" value="1"/>
</dbReference>
<dbReference type="PANTHER" id="PTHR34990">
    <property type="entry name" value="UDP-2,3-DIACYLGLUCOSAMINE HYDROLASE-RELATED"/>
    <property type="match status" value="1"/>
</dbReference>
<dbReference type="InterPro" id="IPR043461">
    <property type="entry name" value="LpxH-like"/>
</dbReference>
<dbReference type="EMBL" id="FWXS01000008">
    <property type="protein sequence ID" value="SMC78243.1"/>
    <property type="molecule type" value="Genomic_DNA"/>
</dbReference>
<evidence type="ECO:0000256" key="2">
    <source>
        <dbReference type="ARBA" id="ARBA00022519"/>
    </source>
</evidence>
<dbReference type="InterPro" id="IPR004843">
    <property type="entry name" value="Calcineurin-like_PHP"/>
</dbReference>
<dbReference type="PANTHER" id="PTHR34990:SF2">
    <property type="entry name" value="BLL8164 PROTEIN"/>
    <property type="match status" value="1"/>
</dbReference>
<dbReference type="GO" id="GO:0008758">
    <property type="term" value="F:UDP-2,3-diacylglucosamine hydrolase activity"/>
    <property type="evidence" value="ECO:0007669"/>
    <property type="project" value="TreeGrafter"/>
</dbReference>
<evidence type="ECO:0000256" key="3">
    <source>
        <dbReference type="ARBA" id="ARBA00022723"/>
    </source>
</evidence>
<evidence type="ECO:0000256" key="5">
    <source>
        <dbReference type="ARBA" id="ARBA00023211"/>
    </source>
</evidence>
<dbReference type="AlphaFoldDB" id="A0A1W2BZ56"/>
<keyword evidence="5" id="KW-0464">Manganese</keyword>
<dbReference type="InterPro" id="IPR029052">
    <property type="entry name" value="Metallo-depent_PP-like"/>
</dbReference>
<dbReference type="Gene3D" id="3.60.21.10">
    <property type="match status" value="1"/>
</dbReference>
<name>A0A1W2BZ56_9FLAO</name>
<evidence type="ECO:0000259" key="6">
    <source>
        <dbReference type="Pfam" id="PF00149"/>
    </source>
</evidence>
<dbReference type="CDD" id="cd07398">
    <property type="entry name" value="MPP_YbbF-LpxH"/>
    <property type="match status" value="1"/>
</dbReference>
<dbReference type="SUPFAM" id="SSF56300">
    <property type="entry name" value="Metallo-dependent phosphatases"/>
    <property type="match status" value="1"/>
</dbReference>
<evidence type="ECO:0000256" key="1">
    <source>
        <dbReference type="ARBA" id="ARBA00022475"/>
    </source>
</evidence>
<keyword evidence="8" id="KW-1185">Reference proteome</keyword>
<evidence type="ECO:0000313" key="7">
    <source>
        <dbReference type="EMBL" id="SMC78243.1"/>
    </source>
</evidence>
<protein>
    <submittedName>
        <fullName evidence="7">UDP-2,3-diacylglucosamine pyrophosphatase LpxH</fullName>
    </submittedName>
</protein>
<evidence type="ECO:0000313" key="8">
    <source>
        <dbReference type="Proteomes" id="UP000192393"/>
    </source>
</evidence>
<evidence type="ECO:0000256" key="4">
    <source>
        <dbReference type="ARBA" id="ARBA00023136"/>
    </source>
</evidence>
<accession>A0A1W2BZ56</accession>
<gene>
    <name evidence="7" type="ORF">SAMN06296427_10810</name>
</gene>
<keyword evidence="3" id="KW-0479">Metal-binding</keyword>
<dbReference type="GO" id="GO:0016020">
    <property type="term" value="C:membrane"/>
    <property type="evidence" value="ECO:0007669"/>
    <property type="project" value="GOC"/>
</dbReference>
<keyword evidence="1" id="KW-1003">Cell membrane</keyword>
<proteinExistence type="predicted"/>
<dbReference type="GO" id="GO:0046872">
    <property type="term" value="F:metal ion binding"/>
    <property type="evidence" value="ECO:0007669"/>
    <property type="project" value="UniProtKB-KW"/>
</dbReference>
<dbReference type="STRING" id="1434700.SAMN06296427_10810"/>
<keyword evidence="2" id="KW-0997">Cell inner membrane</keyword>
<dbReference type="GO" id="GO:0009245">
    <property type="term" value="P:lipid A biosynthetic process"/>
    <property type="evidence" value="ECO:0007669"/>
    <property type="project" value="TreeGrafter"/>
</dbReference>
<sequence>MAALILQKHSMRRKVDLVILSDVHLGTYGCRAKELNNYLDSIQPKMLILNGDIIDIWQFKKRYFPKKHLSVVKKIIGLAAKGTEVIYITGNHDEMLRKFTDLELGKITLVNKKVLDLKDGKKAWVFHGDVFDASVQHSKWIAKLGGVGYDLLIQLNNAINWILAKFGREKYSLSKKIKKSVKKAVKYISDFENTASELAIENGYDYVICGHIHQPQMREVETKKGKCIYLNSGDWIENLSALEYHKGKWSLFSYEENKHKLGLKEEEEVADMTLEELISSVTNLK</sequence>
<organism evidence="7 8">
    <name type="scientific">Moheibacter sediminis</name>
    <dbReference type="NCBI Taxonomy" id="1434700"/>
    <lineage>
        <taxon>Bacteria</taxon>
        <taxon>Pseudomonadati</taxon>
        <taxon>Bacteroidota</taxon>
        <taxon>Flavobacteriia</taxon>
        <taxon>Flavobacteriales</taxon>
        <taxon>Weeksellaceae</taxon>
        <taxon>Moheibacter</taxon>
    </lineage>
</organism>
<feature type="domain" description="Calcineurin-like phosphoesterase" evidence="6">
    <location>
        <begin position="18"/>
        <end position="215"/>
    </location>
</feature>
<reference evidence="7 8" key="1">
    <citation type="submission" date="2017-04" db="EMBL/GenBank/DDBJ databases">
        <authorList>
            <person name="Afonso C.L."/>
            <person name="Miller P.J."/>
            <person name="Scott M.A."/>
            <person name="Spackman E."/>
            <person name="Goraichik I."/>
            <person name="Dimitrov K.M."/>
            <person name="Suarez D.L."/>
            <person name="Swayne D.E."/>
        </authorList>
    </citation>
    <scope>NUCLEOTIDE SEQUENCE [LARGE SCALE GENOMIC DNA]</scope>
    <source>
        <strain evidence="7 8">CGMCC 1.12708</strain>
    </source>
</reference>